<dbReference type="AlphaFoldDB" id="A0A4R3K7L4"/>
<dbReference type="Pfam" id="PF06953">
    <property type="entry name" value="ArsD"/>
    <property type="match status" value="1"/>
</dbReference>
<reference evidence="1 2" key="1">
    <citation type="submission" date="2019-03" db="EMBL/GenBank/DDBJ databases">
        <title>Genomic Encyclopedia of Type Strains, Phase IV (KMG-IV): sequencing the most valuable type-strain genomes for metagenomic binning, comparative biology and taxonomic classification.</title>
        <authorList>
            <person name="Goeker M."/>
        </authorList>
    </citation>
    <scope>NUCLEOTIDE SEQUENCE [LARGE SCALE GENOMIC DNA]</scope>
    <source>
        <strain evidence="1 2">DSM 20467</strain>
    </source>
</reference>
<dbReference type="InterPro" id="IPR010712">
    <property type="entry name" value="Arsenical-R_ArsD"/>
</dbReference>
<protein>
    <submittedName>
        <fullName evidence="1">Arsenical resistance operon trans-acting repressor ArsD</fullName>
    </submittedName>
</protein>
<dbReference type="NCBIfam" id="NF033727">
    <property type="entry name" value="chaperon_ArsD"/>
    <property type="match status" value="1"/>
</dbReference>
<dbReference type="EMBL" id="SMAA01000009">
    <property type="protein sequence ID" value="TCS78733.1"/>
    <property type="molecule type" value="Genomic_DNA"/>
</dbReference>
<keyword evidence="2" id="KW-1185">Reference proteome</keyword>
<evidence type="ECO:0000313" key="1">
    <source>
        <dbReference type="EMBL" id="TCS78733.1"/>
    </source>
</evidence>
<dbReference type="GO" id="GO:0045892">
    <property type="term" value="P:negative regulation of DNA-templated transcription"/>
    <property type="evidence" value="ECO:0007669"/>
    <property type="project" value="InterPro"/>
</dbReference>
<organism evidence="1 2">
    <name type="scientific">Pectinatus cerevisiiphilus</name>
    <dbReference type="NCBI Taxonomy" id="86956"/>
    <lineage>
        <taxon>Bacteria</taxon>
        <taxon>Bacillati</taxon>
        <taxon>Bacillota</taxon>
        <taxon>Negativicutes</taxon>
        <taxon>Selenomonadales</taxon>
        <taxon>Selenomonadaceae</taxon>
        <taxon>Pectinatus</taxon>
    </lineage>
</organism>
<evidence type="ECO:0000313" key="2">
    <source>
        <dbReference type="Proteomes" id="UP000295188"/>
    </source>
</evidence>
<dbReference type="Proteomes" id="UP000295188">
    <property type="component" value="Unassembled WGS sequence"/>
</dbReference>
<sequence>MKKVEIFDPAMCCTTGVCGPSIDPELLRMATVINSLKEKGILIERHNLANEPQCFVDNKLINKILQEKGAEVLPVTLVDGNVIKTKSYPSNSELAEWLGVNIEIKQMKKDDGCCCNTKGKC</sequence>
<accession>A0A4R3K7L4</accession>
<dbReference type="OrthoDB" id="9801358at2"/>
<name>A0A4R3K7L4_9FIRM</name>
<dbReference type="RefSeq" id="WP_132549755.1">
    <property type="nucleotide sequence ID" value="NZ_SMAA01000009.1"/>
</dbReference>
<gene>
    <name evidence="1" type="ORF">EDC37_10991</name>
</gene>
<dbReference type="GO" id="GO:0046685">
    <property type="term" value="P:response to arsenic-containing substance"/>
    <property type="evidence" value="ECO:0007669"/>
    <property type="project" value="InterPro"/>
</dbReference>
<proteinExistence type="predicted"/>
<dbReference type="Gene3D" id="3.40.30.10">
    <property type="entry name" value="Glutaredoxin"/>
    <property type="match status" value="1"/>
</dbReference>
<dbReference type="GO" id="GO:0003677">
    <property type="term" value="F:DNA binding"/>
    <property type="evidence" value="ECO:0007669"/>
    <property type="project" value="InterPro"/>
</dbReference>
<comment type="caution">
    <text evidence="1">The sequence shown here is derived from an EMBL/GenBank/DDBJ whole genome shotgun (WGS) entry which is preliminary data.</text>
</comment>